<comment type="caution">
    <text evidence="3">The sequence shown here is derived from an EMBL/GenBank/DDBJ whole genome shotgun (WGS) entry which is preliminary data.</text>
</comment>
<dbReference type="Gene3D" id="3.90.220.20">
    <property type="entry name" value="DNA methylase specificity domains"/>
    <property type="match status" value="2"/>
</dbReference>
<dbReference type="RefSeq" id="WP_051653025.1">
    <property type="nucleotide sequence ID" value="NZ_KK853997.1"/>
</dbReference>
<dbReference type="EMBL" id="JNBY01000083">
    <property type="protein sequence ID" value="KDN85575.1"/>
    <property type="molecule type" value="Genomic_DNA"/>
</dbReference>
<dbReference type="InterPro" id="IPR044946">
    <property type="entry name" value="Restrct_endonuc_typeI_TRD_sf"/>
</dbReference>
<dbReference type="GO" id="GO:0009307">
    <property type="term" value="P:DNA restriction-modification system"/>
    <property type="evidence" value="ECO:0007669"/>
    <property type="project" value="UniProtKB-KW"/>
</dbReference>
<dbReference type="PATRIC" id="fig|1348663.4.peg.2708"/>
<keyword evidence="4" id="KW-1185">Reference proteome</keyword>
<proteinExistence type="predicted"/>
<accession>A0A066Z5X0</accession>
<keyword evidence="1" id="KW-0680">Restriction system</keyword>
<reference evidence="3 4" key="1">
    <citation type="submission" date="2014-05" db="EMBL/GenBank/DDBJ databases">
        <title>Draft Genome Sequence of Kitasatospora cheerisanensis KCTC 2395.</title>
        <authorList>
            <person name="Nam D.H."/>
        </authorList>
    </citation>
    <scope>NUCLEOTIDE SEQUENCE [LARGE SCALE GENOMIC DNA]</scope>
    <source>
        <strain evidence="3 4">KCTC 2395</strain>
    </source>
</reference>
<dbReference type="OrthoDB" id="3197085at2"/>
<organism evidence="3 4">
    <name type="scientific">Kitasatospora cheerisanensis KCTC 2395</name>
    <dbReference type="NCBI Taxonomy" id="1348663"/>
    <lineage>
        <taxon>Bacteria</taxon>
        <taxon>Bacillati</taxon>
        <taxon>Actinomycetota</taxon>
        <taxon>Actinomycetes</taxon>
        <taxon>Kitasatosporales</taxon>
        <taxon>Streptomycetaceae</taxon>
        <taxon>Kitasatospora</taxon>
    </lineage>
</organism>
<evidence type="ECO:0000313" key="3">
    <source>
        <dbReference type="EMBL" id="KDN85575.1"/>
    </source>
</evidence>
<dbReference type="AlphaFoldDB" id="A0A066Z5X0"/>
<dbReference type="HOGENOM" id="CLU_021095_10_1_11"/>
<sequence length="447" mass="49349">MSAVIRVTASHVLERWDVKHILARTWHRPPQELRPIGDVAVRRSESNPGGLRLGSIHFDGSMSLRPADAALKGRSFAARPGDVVFSKIDVRNGAIGVVPEEHGSLAFSAEYPIYDVRSPGHLLPEYMRLLCRTEVFRSQVEALVVGHSGRKRVAPELFETLTIPVPSLAEQERIVLAEQEALKRIAEARTITQTAPAEGIREITRFLGLSASDAAPIRFPFVVDSGRLGAWSVPAAVHTARGVSTELTSDYPIRPLGELAVVSYGLQKSPANRPGPNARPYLRVANVQDGYFDLTEIKQIEVPPGSVDPFLLQAGDVLLCEGNSAELVGRPALWAGQIPGCVHQNHVLRVRTDRDQLLPEYLLAYMQTAPARSHFRRRAKKTTNLATINSTDVRELAVPLPPLPEQEKLADVWVAVQTQVREAREKVLQEEAKLRRHLEEMISDGVT</sequence>
<dbReference type="CDD" id="cd17253">
    <property type="entry name" value="RMtype1_S_Eco933I-TRD2-CR2_like"/>
    <property type="match status" value="1"/>
</dbReference>
<protein>
    <recommendedName>
        <fullName evidence="5">Type I restriction modification DNA specificity domain-containing protein</fullName>
    </recommendedName>
</protein>
<evidence type="ECO:0000313" key="4">
    <source>
        <dbReference type="Proteomes" id="UP000027178"/>
    </source>
</evidence>
<dbReference type="PANTHER" id="PTHR30408">
    <property type="entry name" value="TYPE-1 RESTRICTION ENZYME ECOKI SPECIFICITY PROTEIN"/>
    <property type="match status" value="1"/>
</dbReference>
<dbReference type="SUPFAM" id="SSF116734">
    <property type="entry name" value="DNA methylase specificity domain"/>
    <property type="match status" value="2"/>
</dbReference>
<dbReference type="Proteomes" id="UP000027178">
    <property type="component" value="Unassembled WGS sequence"/>
</dbReference>
<gene>
    <name evidence="3" type="ORF">KCH_28060</name>
</gene>
<dbReference type="PANTHER" id="PTHR30408:SF12">
    <property type="entry name" value="TYPE I RESTRICTION ENZYME MJAVIII SPECIFICITY SUBUNIT"/>
    <property type="match status" value="1"/>
</dbReference>
<evidence type="ECO:0000256" key="2">
    <source>
        <dbReference type="ARBA" id="ARBA00023125"/>
    </source>
</evidence>
<dbReference type="InterPro" id="IPR052021">
    <property type="entry name" value="Type-I_RS_S_subunit"/>
</dbReference>
<name>A0A066Z5X0_9ACTN</name>
<evidence type="ECO:0008006" key="5">
    <source>
        <dbReference type="Google" id="ProtNLM"/>
    </source>
</evidence>
<evidence type="ECO:0000256" key="1">
    <source>
        <dbReference type="ARBA" id="ARBA00022747"/>
    </source>
</evidence>
<dbReference type="REBASE" id="89763">
    <property type="entry name" value="S.Kch2395ORF28070P"/>
</dbReference>
<dbReference type="eggNOG" id="COG0732">
    <property type="taxonomic scope" value="Bacteria"/>
</dbReference>
<dbReference type="GO" id="GO:0003677">
    <property type="term" value="F:DNA binding"/>
    <property type="evidence" value="ECO:0007669"/>
    <property type="project" value="UniProtKB-KW"/>
</dbReference>
<keyword evidence="2" id="KW-0238">DNA-binding</keyword>